<dbReference type="GO" id="GO:0016020">
    <property type="term" value="C:membrane"/>
    <property type="evidence" value="ECO:0007669"/>
    <property type="project" value="UniProtKB-SubCell"/>
</dbReference>
<evidence type="ECO:0000313" key="12">
    <source>
        <dbReference type="Proteomes" id="UP000076404"/>
    </source>
</evidence>
<reference evidence="11 12" key="1">
    <citation type="journal article" date="2014" name="Proc. Natl. Acad. Sci. U.S.A.">
        <title>Functional type 2 photosynthetic reaction centers found in the rare bacterial phylum Gemmatimonadetes.</title>
        <authorList>
            <person name="Zeng Y."/>
            <person name="Feng F."/>
            <person name="Medova H."/>
            <person name="Dean J."/>
            <person name="Koblizek M."/>
        </authorList>
    </citation>
    <scope>NUCLEOTIDE SEQUENCE [LARGE SCALE GENOMIC DNA]</scope>
    <source>
        <strain evidence="11 12">AP64</strain>
    </source>
</reference>
<dbReference type="EMBL" id="CP011454">
    <property type="protein sequence ID" value="AMW05840.1"/>
    <property type="molecule type" value="Genomic_DNA"/>
</dbReference>
<dbReference type="PROSITE" id="PS00761">
    <property type="entry name" value="SPASE_I_3"/>
    <property type="match status" value="1"/>
</dbReference>
<evidence type="ECO:0000256" key="5">
    <source>
        <dbReference type="ARBA" id="ARBA00022670"/>
    </source>
</evidence>
<dbReference type="eggNOG" id="COG0681">
    <property type="taxonomic scope" value="Bacteria"/>
</dbReference>
<dbReference type="GO" id="GO:0009003">
    <property type="term" value="F:signal peptidase activity"/>
    <property type="evidence" value="ECO:0007669"/>
    <property type="project" value="UniProtKB-EC"/>
</dbReference>
<keyword evidence="6 8" id="KW-0378">Hydrolase</keyword>
<evidence type="ECO:0000256" key="3">
    <source>
        <dbReference type="ARBA" id="ARBA00013208"/>
    </source>
</evidence>
<dbReference type="GO" id="GO:0006465">
    <property type="term" value="P:signal peptide processing"/>
    <property type="evidence" value="ECO:0007669"/>
    <property type="project" value="InterPro"/>
</dbReference>
<evidence type="ECO:0000256" key="8">
    <source>
        <dbReference type="RuleBase" id="RU362042"/>
    </source>
</evidence>
<dbReference type="InterPro" id="IPR019758">
    <property type="entry name" value="Pept_S26A_signal_pept_1_CS"/>
</dbReference>
<protein>
    <recommendedName>
        <fullName evidence="4 8">Signal peptidase I</fullName>
        <ecNumber evidence="3 8">3.4.21.89</ecNumber>
    </recommendedName>
</protein>
<dbReference type="AlphaFoldDB" id="A0A143BMX1"/>
<comment type="subcellular location">
    <subcellularLocation>
        <location evidence="8">Membrane</location>
        <topology evidence="8">Single-pass type II membrane protein</topology>
    </subcellularLocation>
</comment>
<accession>A0A143BMX1</accession>
<keyword evidence="12" id="KW-1185">Reference proteome</keyword>
<comment type="catalytic activity">
    <reaction evidence="1 8">
        <text>Cleavage of hydrophobic, N-terminal signal or leader sequences from secreted and periplasmic proteins.</text>
        <dbReference type="EC" id="3.4.21.89"/>
    </reaction>
</comment>
<dbReference type="InterPro" id="IPR036286">
    <property type="entry name" value="LexA/Signal_pep-like_sf"/>
</dbReference>
<evidence type="ECO:0000313" key="11">
    <source>
        <dbReference type="EMBL" id="AMW05840.1"/>
    </source>
</evidence>
<organism evidence="11 12">
    <name type="scientific">Gemmatimonas phototrophica</name>
    <dbReference type="NCBI Taxonomy" id="1379270"/>
    <lineage>
        <taxon>Bacteria</taxon>
        <taxon>Pseudomonadati</taxon>
        <taxon>Gemmatimonadota</taxon>
        <taxon>Gemmatimonadia</taxon>
        <taxon>Gemmatimonadales</taxon>
        <taxon>Gemmatimonadaceae</taxon>
        <taxon>Gemmatimonas</taxon>
    </lineage>
</organism>
<feature type="domain" description="Peptidase S26" evidence="10">
    <location>
        <begin position="35"/>
        <end position="239"/>
    </location>
</feature>
<evidence type="ECO:0000256" key="7">
    <source>
        <dbReference type="PIRSR" id="PIRSR600223-1"/>
    </source>
</evidence>
<dbReference type="InterPro" id="IPR000223">
    <property type="entry name" value="Pept_S26A_signal_pept_1"/>
</dbReference>
<proteinExistence type="inferred from homology"/>
<feature type="compositionally biased region" description="Polar residues" evidence="9">
    <location>
        <begin position="9"/>
        <end position="30"/>
    </location>
</feature>
<evidence type="ECO:0000256" key="9">
    <source>
        <dbReference type="SAM" id="MobiDB-lite"/>
    </source>
</evidence>
<dbReference type="PANTHER" id="PTHR43390:SF1">
    <property type="entry name" value="CHLOROPLAST PROCESSING PEPTIDASE"/>
    <property type="match status" value="1"/>
</dbReference>
<dbReference type="RefSeq" id="WP_026848441.1">
    <property type="nucleotide sequence ID" value="NZ_CP011454.1"/>
</dbReference>
<dbReference type="Proteomes" id="UP000076404">
    <property type="component" value="Chromosome"/>
</dbReference>
<dbReference type="NCBIfam" id="TIGR02227">
    <property type="entry name" value="sigpep_I_bact"/>
    <property type="match status" value="1"/>
</dbReference>
<dbReference type="Pfam" id="PF10502">
    <property type="entry name" value="Peptidase_S26"/>
    <property type="match status" value="1"/>
</dbReference>
<name>A0A143BMX1_9BACT</name>
<dbReference type="EC" id="3.4.21.89" evidence="3 8"/>
<feature type="active site" evidence="7">
    <location>
        <position position="65"/>
    </location>
</feature>
<dbReference type="PRINTS" id="PR00727">
    <property type="entry name" value="LEADERPTASE"/>
</dbReference>
<comment type="similarity">
    <text evidence="2 8">Belongs to the peptidase S26 family.</text>
</comment>
<evidence type="ECO:0000256" key="6">
    <source>
        <dbReference type="ARBA" id="ARBA00022801"/>
    </source>
</evidence>
<dbReference type="OrthoDB" id="9802919at2"/>
<feature type="region of interest" description="Disordered" evidence="9">
    <location>
        <begin position="1"/>
        <end position="32"/>
    </location>
</feature>
<dbReference type="InterPro" id="IPR019533">
    <property type="entry name" value="Peptidase_S26"/>
</dbReference>
<dbReference type="STRING" id="1379270.GEMMAAP_15660"/>
<dbReference type="InterPro" id="IPR019756">
    <property type="entry name" value="Pept_S26A_signal_pept_1_Ser-AS"/>
</dbReference>
<dbReference type="Gene3D" id="2.10.109.10">
    <property type="entry name" value="Umud Fragment, subunit A"/>
    <property type="match status" value="1"/>
</dbReference>
<evidence type="ECO:0000256" key="4">
    <source>
        <dbReference type="ARBA" id="ARBA00019232"/>
    </source>
</evidence>
<sequence length="266" mass="29425">MASKKPASDRTSSGNTVSALRSGKSATPSGGASAWENIKAVLVTVAFFLVIRTFLIEAYRIPSGSMIPTLLVGDWLFVNKLAYGPHVPFTEINLPGYDEPERGDVVVFVSPNQVDQPDDPNPTLVKRLVATAGDTVWMRGGLFYVNGMPQRQGFGADQNPKGDGGFSHPLFQWQKPFEVRGTVAGDPPAQPTLDDWGPLVVPANMLFMLGDNRYDSKDGRYWGFVPRENVRGRPVFVYYSYRADESDRPLPFLTDIRWGRIGTIIR</sequence>
<reference evidence="11 12" key="2">
    <citation type="journal article" date="2016" name="Environ. Microbiol. Rep.">
        <title>Metagenomic evidence for the presence of phototrophic Gemmatimonadetes bacteria in diverse environments.</title>
        <authorList>
            <person name="Zeng Y."/>
            <person name="Baumbach J."/>
            <person name="Barbosa E.G."/>
            <person name="Azevedo V."/>
            <person name="Zhang C."/>
            <person name="Koblizek M."/>
        </authorList>
    </citation>
    <scope>NUCLEOTIDE SEQUENCE [LARGE SCALE GENOMIC DNA]</scope>
    <source>
        <strain evidence="11 12">AP64</strain>
    </source>
</reference>
<evidence type="ECO:0000256" key="2">
    <source>
        <dbReference type="ARBA" id="ARBA00009370"/>
    </source>
</evidence>
<evidence type="ECO:0000256" key="1">
    <source>
        <dbReference type="ARBA" id="ARBA00000677"/>
    </source>
</evidence>
<dbReference type="SUPFAM" id="SSF51306">
    <property type="entry name" value="LexA/Signal peptidase"/>
    <property type="match status" value="1"/>
</dbReference>
<dbReference type="CDD" id="cd06530">
    <property type="entry name" value="S26_SPase_I"/>
    <property type="match status" value="1"/>
</dbReference>
<dbReference type="KEGG" id="gph:GEMMAAP_15660"/>
<gene>
    <name evidence="11" type="ORF">GEMMAAP_15660</name>
</gene>
<dbReference type="GO" id="GO:0004252">
    <property type="term" value="F:serine-type endopeptidase activity"/>
    <property type="evidence" value="ECO:0007669"/>
    <property type="project" value="InterPro"/>
</dbReference>
<feature type="active site" evidence="7">
    <location>
        <position position="126"/>
    </location>
</feature>
<evidence type="ECO:0000259" key="10">
    <source>
        <dbReference type="Pfam" id="PF10502"/>
    </source>
</evidence>
<keyword evidence="5 8" id="KW-0645">Protease</keyword>
<dbReference type="PROSITE" id="PS00501">
    <property type="entry name" value="SPASE_I_1"/>
    <property type="match status" value="1"/>
</dbReference>
<dbReference type="PANTHER" id="PTHR43390">
    <property type="entry name" value="SIGNAL PEPTIDASE I"/>
    <property type="match status" value="1"/>
</dbReference>